<dbReference type="InterPro" id="IPR050625">
    <property type="entry name" value="ParA/MinD_ATPase"/>
</dbReference>
<dbReference type="InterPro" id="IPR002586">
    <property type="entry name" value="CobQ/CobB/MinD/ParA_Nub-bd_dom"/>
</dbReference>
<dbReference type="AlphaFoldDB" id="A0A7M2YV79"/>
<gene>
    <name evidence="2" type="ORF">Gocc_2138</name>
</gene>
<reference evidence="3" key="2">
    <citation type="journal article" date="2019" name="MicrobiologyOpen">
        <title>High-quality draft genome sequence of Gaiella occulta isolated from a 150 meter deep mineral water borehole and comparison with the genome sequences of other deep-branching lineages of the phylum Actinobacteria.</title>
        <authorList>
            <person name="Severino R."/>
            <person name="Froufe H.J.C."/>
            <person name="Barroso C."/>
            <person name="Albuquerque L."/>
            <person name="Lobo-da-Cunha A."/>
            <person name="da Costa M.S."/>
            <person name="Egas C."/>
        </authorList>
    </citation>
    <scope>NUCLEOTIDE SEQUENCE [LARGE SCALE GENOMIC DNA]</scope>
    <source>
        <strain evidence="3">F2-233</strain>
    </source>
</reference>
<accession>A0A7M2YV79</accession>
<dbReference type="InterPro" id="IPR011006">
    <property type="entry name" value="CheY-like_superfamily"/>
</dbReference>
<dbReference type="SUPFAM" id="SSF52540">
    <property type="entry name" value="P-loop containing nucleoside triphosphate hydrolases"/>
    <property type="match status" value="1"/>
</dbReference>
<proteinExistence type="predicted"/>
<dbReference type="GO" id="GO:0016887">
    <property type="term" value="F:ATP hydrolysis activity"/>
    <property type="evidence" value="ECO:0007669"/>
    <property type="project" value="TreeGrafter"/>
</dbReference>
<name>A0A7M2YV79_9ACTN</name>
<keyword evidence="3" id="KW-1185">Reference proteome</keyword>
<dbReference type="GO" id="GO:0009898">
    <property type="term" value="C:cytoplasmic side of plasma membrane"/>
    <property type="evidence" value="ECO:0007669"/>
    <property type="project" value="TreeGrafter"/>
</dbReference>
<dbReference type="GO" id="GO:0005524">
    <property type="term" value="F:ATP binding"/>
    <property type="evidence" value="ECO:0007669"/>
    <property type="project" value="TreeGrafter"/>
</dbReference>
<evidence type="ECO:0000259" key="1">
    <source>
        <dbReference type="Pfam" id="PF01656"/>
    </source>
</evidence>
<dbReference type="EMBL" id="QQZY01000005">
    <property type="protein sequence ID" value="RDI74041.1"/>
    <property type="molecule type" value="Genomic_DNA"/>
</dbReference>
<dbReference type="InterPro" id="IPR027417">
    <property type="entry name" value="P-loop_NTPase"/>
</dbReference>
<reference evidence="2 3" key="1">
    <citation type="submission" date="2018-07" db="EMBL/GenBank/DDBJ databases">
        <title>High-quality-draft genome sequence of Gaiella occulta.</title>
        <authorList>
            <person name="Severino R."/>
            <person name="Froufe H.J.C."/>
            <person name="Rainey F.A."/>
            <person name="Barroso C."/>
            <person name="Albuquerque L."/>
            <person name="Lobo-Da-Cunha A."/>
            <person name="Da Costa M.S."/>
            <person name="Egas C."/>
        </authorList>
    </citation>
    <scope>NUCLEOTIDE SEQUENCE [LARGE SCALE GENOMIC DNA]</scope>
    <source>
        <strain evidence="2 3">F2-233</strain>
    </source>
</reference>
<dbReference type="SUPFAM" id="SSF52172">
    <property type="entry name" value="CheY-like"/>
    <property type="match status" value="1"/>
</dbReference>
<organism evidence="2 3">
    <name type="scientific">Gaiella occulta</name>
    <dbReference type="NCBI Taxonomy" id="1002870"/>
    <lineage>
        <taxon>Bacteria</taxon>
        <taxon>Bacillati</taxon>
        <taxon>Actinomycetota</taxon>
        <taxon>Thermoleophilia</taxon>
        <taxon>Gaiellales</taxon>
        <taxon>Gaiellaceae</taxon>
        <taxon>Gaiella</taxon>
    </lineage>
</organism>
<dbReference type="GO" id="GO:0051782">
    <property type="term" value="P:negative regulation of cell division"/>
    <property type="evidence" value="ECO:0007669"/>
    <property type="project" value="TreeGrafter"/>
</dbReference>
<dbReference type="Pfam" id="PF01656">
    <property type="entry name" value="CbiA"/>
    <property type="match status" value="1"/>
</dbReference>
<sequence>MANAIRTLVVLDAGLSHDRILGALPDDANVDVVSVVEGMDAAGRALESTDCDALLIACEGYSDRVLYLIESAVNQDGERPVIVLCEGSSNGFVQRVFEAGAEDILILPQPGKAVSFTIQKALARRGGARVRGSDTGRLVVVLGPKGGTGKTLTSTNLAVAMQDAGERVAIVDLDLQFGDIALCMGLPPGKTIYDVAASGHIDAAALDAHMATHVSGVRALLAPSRPDQSSAVSVETVREVYALLRDTYDAVIVDTPPGFTPEVIASIDLATDLVMVGMLDSLSLKNTKLGLETLELMGYDPDHIRLVLNRAHSRVGISTGDVGTVLGRPPDVLVPSDREIPRSVNEGVPIVTTRPQSAAAVAFRRLAGFYTDAEIAEPVAAAGATRGLRVFGRRK</sequence>
<dbReference type="RefSeq" id="WP_114796567.1">
    <property type="nucleotide sequence ID" value="NZ_QQZY01000005.1"/>
</dbReference>
<dbReference type="GO" id="GO:0005829">
    <property type="term" value="C:cytosol"/>
    <property type="evidence" value="ECO:0007669"/>
    <property type="project" value="TreeGrafter"/>
</dbReference>
<comment type="caution">
    <text evidence="2">The sequence shown here is derived from an EMBL/GenBank/DDBJ whole genome shotgun (WGS) entry which is preliminary data.</text>
</comment>
<dbReference type="Gene3D" id="3.40.50.300">
    <property type="entry name" value="P-loop containing nucleotide triphosphate hydrolases"/>
    <property type="match status" value="1"/>
</dbReference>
<evidence type="ECO:0000313" key="2">
    <source>
        <dbReference type="EMBL" id="RDI74041.1"/>
    </source>
</evidence>
<dbReference type="Proteomes" id="UP000254134">
    <property type="component" value="Unassembled WGS sequence"/>
</dbReference>
<evidence type="ECO:0000313" key="3">
    <source>
        <dbReference type="Proteomes" id="UP000254134"/>
    </source>
</evidence>
<dbReference type="OrthoDB" id="3448281at2"/>
<dbReference type="PANTHER" id="PTHR43384">
    <property type="entry name" value="SEPTUM SITE-DETERMINING PROTEIN MIND HOMOLOG, CHLOROPLASTIC-RELATED"/>
    <property type="match status" value="1"/>
</dbReference>
<protein>
    <submittedName>
        <fullName evidence="2">CobQ/CobB/MinD/ParA nucleotide binding domain</fullName>
    </submittedName>
</protein>
<feature type="domain" description="CobQ/CobB/MinD/ParA nucleotide binding" evidence="1">
    <location>
        <begin position="139"/>
        <end position="348"/>
    </location>
</feature>
<dbReference type="PANTHER" id="PTHR43384:SF13">
    <property type="entry name" value="SLR0110 PROTEIN"/>
    <property type="match status" value="1"/>
</dbReference>